<dbReference type="Pfam" id="PF01472">
    <property type="entry name" value="PUA"/>
    <property type="match status" value="1"/>
</dbReference>
<comment type="catalytic activity">
    <reaction evidence="5">
        <text>cytidine(72) in tRNA + S-adenosyl-L-methionine = 5-methylcytidine(72) in tRNA + S-adenosyl-L-homocysteine + H(+)</text>
        <dbReference type="Rhea" id="RHEA:61988"/>
        <dbReference type="Rhea" id="RHEA-COMP:15996"/>
        <dbReference type="Rhea" id="RHEA-COMP:15997"/>
        <dbReference type="ChEBI" id="CHEBI:15378"/>
        <dbReference type="ChEBI" id="CHEBI:57856"/>
        <dbReference type="ChEBI" id="CHEBI:59789"/>
        <dbReference type="ChEBI" id="CHEBI:74483"/>
        <dbReference type="ChEBI" id="CHEBI:82748"/>
    </reaction>
</comment>
<feature type="binding site" evidence="5">
    <location>
        <position position="223"/>
    </location>
    <ligand>
        <name>S-adenosyl-L-methionine</name>
        <dbReference type="ChEBI" id="CHEBI:59789"/>
    </ligand>
</feature>
<feature type="binding site" evidence="5">
    <location>
        <position position="251"/>
    </location>
    <ligand>
        <name>S-adenosyl-L-methionine</name>
        <dbReference type="ChEBI" id="CHEBI:59789"/>
    </ligand>
</feature>
<feature type="active site" description="Nucleophile" evidence="5">
    <location>
        <position position="322"/>
    </location>
</feature>
<dbReference type="CDD" id="cd07953">
    <property type="entry name" value="PUA"/>
    <property type="match status" value="1"/>
</dbReference>
<name>A0A7J3KEM6_STAMA</name>
<evidence type="ECO:0000256" key="1">
    <source>
        <dbReference type="ARBA" id="ARBA00022603"/>
    </source>
</evidence>
<dbReference type="SUPFAM" id="SSF88697">
    <property type="entry name" value="PUA domain-like"/>
    <property type="match status" value="1"/>
</dbReference>
<dbReference type="GO" id="GO:0016428">
    <property type="term" value="F:tRNA (cytidine-5-)-methyltransferase activity"/>
    <property type="evidence" value="ECO:0007669"/>
    <property type="project" value="UniProtKB-UniRule"/>
</dbReference>
<dbReference type="PROSITE" id="PS51686">
    <property type="entry name" value="SAM_MT_RSMB_NOP"/>
    <property type="match status" value="1"/>
</dbReference>
<evidence type="ECO:0000256" key="3">
    <source>
        <dbReference type="ARBA" id="ARBA00022691"/>
    </source>
</evidence>
<comment type="caution">
    <text evidence="7">The sequence shown here is derived from an EMBL/GenBank/DDBJ whole genome shotgun (WGS) entry which is preliminary data.</text>
</comment>
<comment type="similarity">
    <text evidence="5">Belongs to the class I-like SAM-binding methyltransferase superfamily. RsmB/NOP family.</text>
</comment>
<dbReference type="Gene3D" id="2.30.130.10">
    <property type="entry name" value="PUA domain"/>
    <property type="match status" value="1"/>
</dbReference>
<dbReference type="InterPro" id="IPR054728">
    <property type="entry name" value="RsmB-like_ferredoxin"/>
</dbReference>
<dbReference type="PANTHER" id="PTHR22807">
    <property type="entry name" value="NOP2 YEAST -RELATED NOL1/NOP2/FMU SUN DOMAIN-CONTAINING"/>
    <property type="match status" value="1"/>
</dbReference>
<accession>A0A7J3KEM6</accession>
<feature type="binding site" evidence="5">
    <location>
        <position position="299"/>
    </location>
    <ligand>
        <name>S-adenosyl-L-methionine</name>
        <dbReference type="ChEBI" id="CHEBI:59789"/>
    </ligand>
</feature>
<dbReference type="Pfam" id="PF22458">
    <property type="entry name" value="RsmF-B_ferredox"/>
    <property type="match status" value="1"/>
</dbReference>
<evidence type="ECO:0000256" key="5">
    <source>
        <dbReference type="HAMAP-Rule" id="MF_02237"/>
    </source>
</evidence>
<dbReference type="PRINTS" id="PR02008">
    <property type="entry name" value="RCMTFAMILY"/>
</dbReference>
<keyword evidence="4 5" id="KW-0694">RNA-binding</keyword>
<dbReference type="EMBL" id="DTBE01000028">
    <property type="protein sequence ID" value="HGQ59287.1"/>
    <property type="molecule type" value="Genomic_DNA"/>
</dbReference>
<dbReference type="SMART" id="SM00359">
    <property type="entry name" value="PUA"/>
    <property type="match status" value="1"/>
</dbReference>
<dbReference type="AlphaFoldDB" id="A0A7J3KEM6"/>
<comment type="function">
    <text evidence="5">S-adenosyl-L-methionine-dependent methyltransferase that specifically methylates the C5 position of cytosine 72 in several tRNAs.</text>
</comment>
<dbReference type="InterPro" id="IPR036974">
    <property type="entry name" value="PUA_sf"/>
</dbReference>
<dbReference type="HAMAP" id="MF_02237">
    <property type="entry name" value="NSUN6"/>
    <property type="match status" value="1"/>
</dbReference>
<dbReference type="InterPro" id="IPR015947">
    <property type="entry name" value="PUA-like_sf"/>
</dbReference>
<feature type="binding site" evidence="5">
    <location>
        <position position="228"/>
    </location>
    <ligand>
        <name>S-adenosyl-L-methionine</name>
        <dbReference type="ChEBI" id="CHEBI:59789"/>
    </ligand>
</feature>
<evidence type="ECO:0000256" key="4">
    <source>
        <dbReference type="ARBA" id="ARBA00022884"/>
    </source>
</evidence>
<comment type="caution">
    <text evidence="5">Lacks conserved residue(s) required for the propagation of feature annotation.</text>
</comment>
<dbReference type="InterPro" id="IPR002478">
    <property type="entry name" value="PUA"/>
</dbReference>
<evidence type="ECO:0000256" key="2">
    <source>
        <dbReference type="ARBA" id="ARBA00022679"/>
    </source>
</evidence>
<dbReference type="PROSITE" id="PS50890">
    <property type="entry name" value="PUA"/>
    <property type="match status" value="1"/>
</dbReference>
<gene>
    <name evidence="7" type="ORF">ENU09_00955</name>
</gene>
<dbReference type="GO" id="GO:0001510">
    <property type="term" value="P:RNA methylation"/>
    <property type="evidence" value="ECO:0007669"/>
    <property type="project" value="InterPro"/>
</dbReference>
<dbReference type="Pfam" id="PF01189">
    <property type="entry name" value="Methyltr_RsmB-F"/>
    <property type="match status" value="1"/>
</dbReference>
<dbReference type="InterPro" id="IPR029063">
    <property type="entry name" value="SAM-dependent_MTases_sf"/>
</dbReference>
<dbReference type="Gene3D" id="3.40.50.150">
    <property type="entry name" value="Vaccinia Virus protein VP39"/>
    <property type="match status" value="1"/>
</dbReference>
<dbReference type="GO" id="GO:0006400">
    <property type="term" value="P:tRNA modification"/>
    <property type="evidence" value="ECO:0007669"/>
    <property type="project" value="UniProtKB-UniRule"/>
</dbReference>
<organism evidence="7">
    <name type="scientific">Staphylothermus marinus</name>
    <dbReference type="NCBI Taxonomy" id="2280"/>
    <lineage>
        <taxon>Archaea</taxon>
        <taxon>Thermoproteota</taxon>
        <taxon>Thermoprotei</taxon>
        <taxon>Desulfurococcales</taxon>
        <taxon>Desulfurococcaceae</taxon>
        <taxon>Staphylothermus</taxon>
    </lineage>
</organism>
<feature type="binding site" evidence="5">
    <location>
        <position position="272"/>
    </location>
    <ligand>
        <name>S-adenosyl-L-methionine</name>
        <dbReference type="ChEBI" id="CHEBI:59789"/>
    </ligand>
</feature>
<feature type="domain" description="SAM-dependent MTase RsmB/NOP-type" evidence="6">
    <location>
        <begin position="96"/>
        <end position="384"/>
    </location>
</feature>
<keyword evidence="2 5" id="KW-0808">Transferase</keyword>
<proteinExistence type="inferred from homology"/>
<evidence type="ECO:0000259" key="6">
    <source>
        <dbReference type="PROSITE" id="PS51686"/>
    </source>
</evidence>
<dbReference type="SUPFAM" id="SSF53335">
    <property type="entry name" value="S-adenosyl-L-methionine-dependent methyltransferases"/>
    <property type="match status" value="1"/>
</dbReference>
<dbReference type="GO" id="GO:0000049">
    <property type="term" value="F:tRNA binding"/>
    <property type="evidence" value="ECO:0007669"/>
    <property type="project" value="UniProtKB-UniRule"/>
</dbReference>
<dbReference type="InterPro" id="IPR023267">
    <property type="entry name" value="RCMT"/>
</dbReference>
<keyword evidence="3 5" id="KW-0949">S-adenosyl-L-methionine</keyword>
<keyword evidence="1 5" id="KW-0489">Methyltransferase</keyword>
<reference evidence="7" key="1">
    <citation type="journal article" date="2020" name="mSystems">
        <title>Genome- and Community-Level Interaction Insights into Carbon Utilization and Element Cycling Functions of Hydrothermarchaeota in Hydrothermal Sediment.</title>
        <authorList>
            <person name="Zhou Z."/>
            <person name="Liu Y."/>
            <person name="Xu W."/>
            <person name="Pan J."/>
            <person name="Luo Z.H."/>
            <person name="Li M."/>
        </authorList>
    </citation>
    <scope>NUCLEOTIDE SEQUENCE [LARGE SCALE GENOMIC DNA]</scope>
    <source>
        <strain evidence="7">SpSt-638</strain>
    </source>
</reference>
<dbReference type="InterPro" id="IPR049560">
    <property type="entry name" value="MeTrfase_RsmB-F_NOP2_cat"/>
</dbReference>
<dbReference type="PANTHER" id="PTHR22807:SF34">
    <property type="entry name" value="TRNA (CYTOSINE(72)-C(5))-METHYLTRANSFERASE NSUN6"/>
    <property type="match status" value="1"/>
</dbReference>
<sequence>MFKLDDLIVASIRRVYGSLTNELIGKLAEPPRRLYLRVNTLRISRDELIFRLRERGVDAKPDSYVEEAIYIELKGPYKVPKLDKVIYVDRNTAESVMMGSNLYRPGVQKFSSFNKGDEVTVLSPSGEPVAVVETVVSSNEVLGMVKGLVGINKVSKYRAPPIRELPEYVNGLIYSQSLPSMIATKLLEPVWNDFIVDLNAAPGGKSTHVIQLTGSRVKLLSIDRNMKKCLKMKEEFSRLFTGYNVNIIRMDSRYLDRDLYGLENRVDKVIIDPPCSALGVRPKTNPSISGRDMLDLRNYQYQFLKVASRIVRGNGLILYSTCTLTFDENEYNVLQAIRNLNLEPVEVIQPPYSEKIRYGEVVAYRYSPLTYDMPGFFISLLRKK</sequence>
<dbReference type="InterPro" id="IPR001678">
    <property type="entry name" value="MeTrfase_RsmB-F_NOP2_dom"/>
</dbReference>
<dbReference type="EC" id="2.1.1.-" evidence="5"/>
<protein>
    <recommendedName>
        <fullName evidence="5">tRNA (cytosine(72)-C(5))-methyltransferase</fullName>
        <shortName evidence="5">tRNA:m(5)C72 MTase</shortName>
        <ecNumber evidence="5">2.1.1.-</ecNumber>
    </recommendedName>
</protein>
<evidence type="ECO:0000313" key="7">
    <source>
        <dbReference type="EMBL" id="HGQ59287.1"/>
    </source>
</evidence>
<dbReference type="InterPro" id="IPR043699">
    <property type="entry name" value="NSUN6"/>
</dbReference>